<dbReference type="PANTHER" id="PTHR33332">
    <property type="entry name" value="REVERSE TRANSCRIPTASE DOMAIN-CONTAINING PROTEIN"/>
    <property type="match status" value="1"/>
</dbReference>
<sequence length="635" mass="72626">MYPALKKLYLTHKCKYRQYIMNCKKSFYGNLIKSSDNKNKTVWSLISILNNNEKSHKNITLKNSETIIDDPQTIANTFNENFINGPQNIQRSIKRNIYSTSNFESNMTIRESMCALPFSETELLNCLKKSIKNKHSSGPDDIPNSLLRSSLHIIIKPVTHLVNMSFSNGVFPKELKLSTVHPVHKKGCSRDCSNYRPISVSSALSKVFEYAMLERLNSHLVKYNIVSNKQHGFCNGKSTITAINSFVNDIISLLDKKQNVLAIFCDLSRAFDTVDHLLLLEKLNTYGIRGVVANYWFSSYLSGRCQQVEIKFKTGSTIAKFLSTALPVNMGVPQGSVLGPILFLLFINDIVMFLNCLVLYADDTTALISGKKQENIYPKAVEILNKLSNWFNFNKLFLNHDKTFFLPFTTFGNNHLSDSSNKNINILGTGKFLGIYLDQNLNWKCHCENLIKRLNTYCYQIRNLKELMDVNHTLNYYYAQIQSRLSYVWGSSSAAKNVFLVQKRIVRCIAGSKKFDSCRPIFKKLNILTLSSLYILELLTFIFHNQQHFLRHSSFHNYNTRNKQQFITPLTRLKLAHNSPTSMGIKLFNALPSTLRSQGTIKCFKTSLKKFLLVNAPYTIDEFLNCIDKNCGSLV</sequence>
<dbReference type="EMBL" id="GEZM01099671">
    <property type="protein sequence ID" value="JAV53210.1"/>
    <property type="molecule type" value="Transcribed_RNA"/>
</dbReference>
<dbReference type="Pfam" id="PF00078">
    <property type="entry name" value="RVT_1"/>
    <property type="match status" value="1"/>
</dbReference>
<dbReference type="SUPFAM" id="SSF56672">
    <property type="entry name" value="DNA/RNA polymerases"/>
    <property type="match status" value="1"/>
</dbReference>
<accession>A0A1Y1JZJ9</accession>
<dbReference type="GO" id="GO:0071897">
    <property type="term" value="P:DNA biosynthetic process"/>
    <property type="evidence" value="ECO:0007669"/>
    <property type="project" value="UniProtKB-ARBA"/>
</dbReference>
<evidence type="ECO:0000313" key="2">
    <source>
        <dbReference type="EMBL" id="JAV53210.1"/>
    </source>
</evidence>
<reference evidence="2" key="1">
    <citation type="journal article" date="2016" name="Sci. Rep.">
        <title>Molecular characterization of firefly nuptial gifts: a multi-omics approach sheds light on postcopulatory sexual selection.</title>
        <authorList>
            <person name="Al-Wathiqui N."/>
            <person name="Fallon T.R."/>
            <person name="South A."/>
            <person name="Weng J.K."/>
            <person name="Lewis S.M."/>
        </authorList>
    </citation>
    <scope>NUCLEOTIDE SEQUENCE</scope>
</reference>
<name>A0A1Y1JZJ9_PHOPY</name>
<evidence type="ECO:0000259" key="1">
    <source>
        <dbReference type="PROSITE" id="PS50878"/>
    </source>
</evidence>
<dbReference type="InterPro" id="IPR000477">
    <property type="entry name" value="RT_dom"/>
</dbReference>
<dbReference type="PROSITE" id="PS50878">
    <property type="entry name" value="RT_POL"/>
    <property type="match status" value="1"/>
</dbReference>
<dbReference type="CDD" id="cd01650">
    <property type="entry name" value="RT_nLTR_like"/>
    <property type="match status" value="1"/>
</dbReference>
<dbReference type="AlphaFoldDB" id="A0A1Y1JZJ9"/>
<dbReference type="InterPro" id="IPR043502">
    <property type="entry name" value="DNA/RNA_pol_sf"/>
</dbReference>
<proteinExistence type="predicted"/>
<protein>
    <recommendedName>
        <fullName evidence="1">Reverse transcriptase domain-containing protein</fullName>
    </recommendedName>
</protein>
<organism evidence="2">
    <name type="scientific">Photinus pyralis</name>
    <name type="common">Common eastern firefly</name>
    <name type="synonym">Lampyris pyralis</name>
    <dbReference type="NCBI Taxonomy" id="7054"/>
    <lineage>
        <taxon>Eukaryota</taxon>
        <taxon>Metazoa</taxon>
        <taxon>Ecdysozoa</taxon>
        <taxon>Arthropoda</taxon>
        <taxon>Hexapoda</taxon>
        <taxon>Insecta</taxon>
        <taxon>Pterygota</taxon>
        <taxon>Neoptera</taxon>
        <taxon>Endopterygota</taxon>
        <taxon>Coleoptera</taxon>
        <taxon>Polyphaga</taxon>
        <taxon>Elateriformia</taxon>
        <taxon>Elateroidea</taxon>
        <taxon>Lampyridae</taxon>
        <taxon>Lampyrinae</taxon>
        <taxon>Photinus</taxon>
    </lineage>
</organism>
<feature type="domain" description="Reverse transcriptase" evidence="1">
    <location>
        <begin position="164"/>
        <end position="437"/>
    </location>
</feature>